<keyword evidence="1" id="KW-1133">Transmembrane helix</keyword>
<keyword evidence="1" id="KW-0472">Membrane</keyword>
<dbReference type="RefSeq" id="WP_058120772.1">
    <property type="nucleotide sequence ID" value="NZ_CP118739.1"/>
</dbReference>
<evidence type="ECO:0000313" key="2">
    <source>
        <dbReference type="EMBL" id="WEA57276.1"/>
    </source>
</evidence>
<organism evidence="2 3">
    <name type="scientific">Pediococcus pentosaceus</name>
    <dbReference type="NCBI Taxonomy" id="1255"/>
    <lineage>
        <taxon>Bacteria</taxon>
        <taxon>Bacillati</taxon>
        <taxon>Bacillota</taxon>
        <taxon>Bacilli</taxon>
        <taxon>Lactobacillales</taxon>
        <taxon>Lactobacillaceae</taxon>
        <taxon>Pediococcus</taxon>
    </lineage>
</organism>
<evidence type="ECO:0000313" key="3">
    <source>
        <dbReference type="Proteomes" id="UP001214131"/>
    </source>
</evidence>
<accession>A0ABD7X6P7</accession>
<evidence type="ECO:0000256" key="1">
    <source>
        <dbReference type="SAM" id="Phobius"/>
    </source>
</evidence>
<reference evidence="2 3" key="1">
    <citation type="submission" date="2023-02" db="EMBL/GenBank/DDBJ databases">
        <title>Comparative genomics and fermentation flavor characterization of five lactic acid bacteria reveal flavor biosynthesis metabolic pathways in fermented muskmelon puree.</title>
        <authorList>
            <person name="Yuan L."/>
            <person name="Li M."/>
            <person name="Xu X."/>
            <person name="Lao F."/>
            <person name="Wu J."/>
        </authorList>
    </citation>
    <scope>NUCLEOTIDE SEQUENCE [LARGE SCALE GENOMIC DNA]</scope>
    <source>
        <strain evidence="2 3">Ca-4</strain>
    </source>
</reference>
<dbReference type="Proteomes" id="UP001214131">
    <property type="component" value="Chromosome"/>
</dbReference>
<feature type="transmembrane region" description="Helical" evidence="1">
    <location>
        <begin position="49"/>
        <end position="72"/>
    </location>
</feature>
<keyword evidence="1" id="KW-0812">Transmembrane</keyword>
<feature type="transmembrane region" description="Helical" evidence="1">
    <location>
        <begin position="78"/>
        <end position="111"/>
    </location>
</feature>
<dbReference type="AlphaFoldDB" id="A0ABD7X6P7"/>
<sequence length="116" mass="11631">MSSNSTNVSTTSRGGEIALGILGGVFGIIASLFETVVGGMGSSLGSGDGGLGGLAIGMFIVCVLAIILPFFINRKRVLVGWLIIACGVLNFVFAGGFGILSGILIVIAGILALSRK</sequence>
<feature type="transmembrane region" description="Helical" evidence="1">
    <location>
        <begin position="17"/>
        <end position="37"/>
    </location>
</feature>
<proteinExistence type="predicted"/>
<gene>
    <name evidence="2" type="ORF">PWB86_08825</name>
</gene>
<name>A0ABD7X6P7_PEDPE</name>
<dbReference type="GeneID" id="93951284"/>
<protein>
    <recommendedName>
        <fullName evidence="4">DUF4064 domain-containing protein</fullName>
    </recommendedName>
</protein>
<evidence type="ECO:0008006" key="4">
    <source>
        <dbReference type="Google" id="ProtNLM"/>
    </source>
</evidence>
<dbReference type="EMBL" id="CP118739">
    <property type="protein sequence ID" value="WEA57276.1"/>
    <property type="molecule type" value="Genomic_DNA"/>
</dbReference>